<accession>A0ABW9FZ21</accession>
<organism evidence="2 3">
    <name type="scientific">Prescottella soli</name>
    <dbReference type="NCBI Taxonomy" id="1543852"/>
    <lineage>
        <taxon>Bacteria</taxon>
        <taxon>Bacillati</taxon>
        <taxon>Actinomycetota</taxon>
        <taxon>Actinomycetes</taxon>
        <taxon>Mycobacteriales</taxon>
        <taxon>Nocardiaceae</taxon>
        <taxon>Prescottella</taxon>
    </lineage>
</organism>
<evidence type="ECO:0000313" key="3">
    <source>
        <dbReference type="Proteomes" id="UP001629744"/>
    </source>
</evidence>
<comment type="caution">
    <text evidence="2">The sequence shown here is derived from an EMBL/GenBank/DDBJ whole genome shotgun (WGS) entry which is preliminary data.</text>
</comment>
<keyword evidence="3" id="KW-1185">Reference proteome</keyword>
<keyword evidence="1" id="KW-1133">Transmembrane helix</keyword>
<feature type="transmembrane region" description="Helical" evidence="1">
    <location>
        <begin position="26"/>
        <end position="45"/>
    </location>
</feature>
<evidence type="ECO:0000256" key="1">
    <source>
        <dbReference type="SAM" id="Phobius"/>
    </source>
</evidence>
<keyword evidence="1" id="KW-0812">Transmembrane</keyword>
<evidence type="ECO:0000313" key="2">
    <source>
        <dbReference type="EMBL" id="MFM1730065.1"/>
    </source>
</evidence>
<protein>
    <submittedName>
        <fullName evidence="2">Uncharacterized protein</fullName>
    </submittedName>
</protein>
<proteinExistence type="predicted"/>
<name>A0ABW9FZ21_9NOCA</name>
<dbReference type="RefSeq" id="WP_348603193.1">
    <property type="nucleotide sequence ID" value="NZ_CP157276.1"/>
</dbReference>
<sequence length="72" mass="8221">MRDLLYDVGRESRHWNRRLRLRRLRAPLLFMALSVIPGLISFRVYQSVLEAAVVTILTVASVGAAAVVFRPR</sequence>
<dbReference type="Proteomes" id="UP001629744">
    <property type="component" value="Unassembled WGS sequence"/>
</dbReference>
<keyword evidence="1" id="KW-0472">Membrane</keyword>
<feature type="transmembrane region" description="Helical" evidence="1">
    <location>
        <begin position="51"/>
        <end position="69"/>
    </location>
</feature>
<reference evidence="2 3" key="1">
    <citation type="submission" date="2023-11" db="EMBL/GenBank/DDBJ databases">
        <authorList>
            <person name="Val-Calvo J."/>
            <person name="Scortti M."/>
            <person name="Vazquez-Boland J."/>
        </authorList>
    </citation>
    <scope>NUCLEOTIDE SEQUENCE [LARGE SCALE GENOMIC DNA]</scope>
    <source>
        <strain evidence="2 3">DSM 46662</strain>
    </source>
</reference>
<dbReference type="EMBL" id="JBDLNU010000004">
    <property type="protein sequence ID" value="MFM1730065.1"/>
    <property type="molecule type" value="Genomic_DNA"/>
</dbReference>
<gene>
    <name evidence="2" type="ORF">ABEU19_003586</name>
</gene>